<protein>
    <submittedName>
        <fullName evidence="1">Uncharacterized protein</fullName>
    </submittedName>
</protein>
<keyword evidence="2" id="KW-1185">Reference proteome</keyword>
<comment type="caution">
    <text evidence="1">The sequence shown here is derived from an EMBL/GenBank/DDBJ whole genome shotgun (WGS) entry which is preliminary data.</text>
</comment>
<sequence length="40" mass="4453">MPSAMTVMVLGEEGSREEDEFDRGGYKPRFLALTFSAVID</sequence>
<reference evidence="1 2" key="1">
    <citation type="journal article" date="2013" name="Genome Announc.">
        <title>Draft genome sequence of the moderately halophilic gammaproteobacterium Halomonas anticariensis FP35.</title>
        <authorList>
            <person name="Tahrioui A."/>
            <person name="Quesada E."/>
            <person name="Llamas I."/>
        </authorList>
    </citation>
    <scope>NUCLEOTIDE SEQUENCE [LARGE SCALE GENOMIC DNA]</scope>
    <source>
        <strain evidence="2">DSM 16096 / CECT 5854 / LMG 22089 / FP35</strain>
    </source>
</reference>
<dbReference type="AlphaFoldDB" id="S2KF86"/>
<dbReference type="EMBL" id="ASTJ01000040">
    <property type="protein sequence ID" value="EPC00575.1"/>
    <property type="molecule type" value="Genomic_DNA"/>
</dbReference>
<evidence type="ECO:0000313" key="2">
    <source>
        <dbReference type="Proteomes" id="UP000014463"/>
    </source>
</evidence>
<evidence type="ECO:0000313" key="1">
    <source>
        <dbReference type="EMBL" id="EPC00575.1"/>
    </source>
</evidence>
<name>S2KF86_LITA3</name>
<gene>
    <name evidence="1" type="ORF">L861_06455</name>
</gene>
<dbReference type="Proteomes" id="UP000014463">
    <property type="component" value="Unassembled WGS sequence"/>
</dbReference>
<accession>S2KF86</accession>
<organism evidence="1 2">
    <name type="scientific">Litchfieldella anticariensis (strain DSM 16096 / CECT 5854 / CIP 108499 / LMG 22089 / FP35)</name>
    <name type="common">Halomonas anticariensis</name>
    <dbReference type="NCBI Taxonomy" id="1121939"/>
    <lineage>
        <taxon>Bacteria</taxon>
        <taxon>Pseudomonadati</taxon>
        <taxon>Pseudomonadota</taxon>
        <taxon>Gammaproteobacteria</taxon>
        <taxon>Oceanospirillales</taxon>
        <taxon>Halomonadaceae</taxon>
        <taxon>Litchfieldella</taxon>
    </lineage>
</organism>
<proteinExistence type="predicted"/>